<evidence type="ECO:0008006" key="15">
    <source>
        <dbReference type="Google" id="ProtNLM"/>
    </source>
</evidence>
<keyword evidence="4" id="KW-0963">Cytoplasm</keyword>
<dbReference type="PANTHER" id="PTHR10159">
    <property type="entry name" value="DUAL SPECIFICITY PROTEIN PHOSPHATASE"/>
    <property type="match status" value="1"/>
</dbReference>
<evidence type="ECO:0000259" key="11">
    <source>
        <dbReference type="PROSITE" id="PS50054"/>
    </source>
</evidence>
<proteinExistence type="inferred from homology"/>
<feature type="domain" description="Tyrosine specific protein phosphatases" evidence="12">
    <location>
        <begin position="92"/>
        <end position="150"/>
    </location>
</feature>
<evidence type="ECO:0000256" key="3">
    <source>
        <dbReference type="ARBA" id="ARBA00008601"/>
    </source>
</evidence>
<evidence type="ECO:0000256" key="7">
    <source>
        <dbReference type="ARBA" id="ARBA00023242"/>
    </source>
</evidence>
<dbReference type="SMART" id="SM00195">
    <property type="entry name" value="DSPc"/>
    <property type="match status" value="1"/>
</dbReference>
<dbReference type="FunFam" id="3.90.190.10:FF:000056">
    <property type="entry name" value="Dual specificity phosphatase 12"/>
    <property type="match status" value="1"/>
</dbReference>
<evidence type="ECO:0000256" key="9">
    <source>
        <dbReference type="ARBA" id="ARBA00048336"/>
    </source>
</evidence>
<dbReference type="GO" id="GO:0017017">
    <property type="term" value="F:MAP kinase tyrosine/serine/threonine phosphatase activity"/>
    <property type="evidence" value="ECO:0007669"/>
    <property type="project" value="TreeGrafter"/>
</dbReference>
<keyword evidence="14" id="KW-1185">Reference proteome</keyword>
<dbReference type="Proteomes" id="UP000734854">
    <property type="component" value="Unassembled WGS sequence"/>
</dbReference>
<keyword evidence="7" id="KW-0539">Nucleus</keyword>
<organism evidence="13 14">
    <name type="scientific">Zingiber officinale</name>
    <name type="common">Ginger</name>
    <name type="synonym">Amomum zingiber</name>
    <dbReference type="NCBI Taxonomy" id="94328"/>
    <lineage>
        <taxon>Eukaryota</taxon>
        <taxon>Viridiplantae</taxon>
        <taxon>Streptophyta</taxon>
        <taxon>Embryophyta</taxon>
        <taxon>Tracheophyta</taxon>
        <taxon>Spermatophyta</taxon>
        <taxon>Magnoliopsida</taxon>
        <taxon>Liliopsida</taxon>
        <taxon>Zingiberales</taxon>
        <taxon>Zingiberaceae</taxon>
        <taxon>Zingiber</taxon>
    </lineage>
</organism>
<dbReference type="SUPFAM" id="SSF52799">
    <property type="entry name" value="(Phosphotyrosine protein) phosphatases II"/>
    <property type="match status" value="1"/>
</dbReference>
<dbReference type="InterPro" id="IPR029021">
    <property type="entry name" value="Prot-tyrosine_phosphatase-like"/>
</dbReference>
<dbReference type="GO" id="GO:0005737">
    <property type="term" value="C:cytoplasm"/>
    <property type="evidence" value="ECO:0007669"/>
    <property type="project" value="UniProtKB-SubCell"/>
</dbReference>
<comment type="caution">
    <text evidence="13">The sequence shown here is derived from an EMBL/GenBank/DDBJ whole genome shotgun (WGS) entry which is preliminary data.</text>
</comment>
<reference evidence="13 14" key="1">
    <citation type="submission" date="2020-08" db="EMBL/GenBank/DDBJ databases">
        <title>Plant Genome Project.</title>
        <authorList>
            <person name="Zhang R.-G."/>
        </authorList>
    </citation>
    <scope>NUCLEOTIDE SEQUENCE [LARGE SCALE GENOMIC DNA]</scope>
    <source>
        <tissue evidence="13">Rhizome</tissue>
    </source>
</reference>
<name>A0A8J5GLI0_ZINOF</name>
<dbReference type="Pfam" id="PF00782">
    <property type="entry name" value="DSPc"/>
    <property type="match status" value="1"/>
</dbReference>
<keyword evidence="5" id="KW-0378">Hydrolase</keyword>
<comment type="catalytic activity">
    <reaction evidence="10">
        <text>O-phospho-L-tyrosyl-[protein] + H2O = L-tyrosyl-[protein] + phosphate</text>
        <dbReference type="Rhea" id="RHEA:10684"/>
        <dbReference type="Rhea" id="RHEA-COMP:10136"/>
        <dbReference type="Rhea" id="RHEA-COMP:20101"/>
        <dbReference type="ChEBI" id="CHEBI:15377"/>
        <dbReference type="ChEBI" id="CHEBI:43474"/>
        <dbReference type="ChEBI" id="CHEBI:46858"/>
        <dbReference type="ChEBI" id="CHEBI:61978"/>
        <dbReference type="EC" id="3.1.3.48"/>
    </reaction>
</comment>
<dbReference type="CDD" id="cd14498">
    <property type="entry name" value="DSP"/>
    <property type="match status" value="1"/>
</dbReference>
<evidence type="ECO:0000256" key="4">
    <source>
        <dbReference type="ARBA" id="ARBA00022490"/>
    </source>
</evidence>
<dbReference type="PROSITE" id="PS50054">
    <property type="entry name" value="TYR_PHOSPHATASE_DUAL"/>
    <property type="match status" value="1"/>
</dbReference>
<protein>
    <recommendedName>
        <fullName evidence="15">Dual specificity protein phosphatase 1</fullName>
    </recommendedName>
</protein>
<comment type="similarity">
    <text evidence="3">Belongs to the protein-tyrosine phosphatase family. Non-receptor class dual specificity subfamily.</text>
</comment>
<dbReference type="GO" id="GO:0043409">
    <property type="term" value="P:negative regulation of MAPK cascade"/>
    <property type="evidence" value="ECO:0007669"/>
    <property type="project" value="TreeGrafter"/>
</dbReference>
<evidence type="ECO:0000256" key="5">
    <source>
        <dbReference type="ARBA" id="ARBA00022801"/>
    </source>
</evidence>
<dbReference type="InterPro" id="IPR000340">
    <property type="entry name" value="Dual-sp_phosphatase_cat-dom"/>
</dbReference>
<dbReference type="GO" id="GO:0004722">
    <property type="term" value="F:protein serine/threonine phosphatase activity"/>
    <property type="evidence" value="ECO:0007669"/>
    <property type="project" value="UniProtKB-EC"/>
</dbReference>
<dbReference type="InterPro" id="IPR000387">
    <property type="entry name" value="Tyr_Pase_dom"/>
</dbReference>
<evidence type="ECO:0000256" key="8">
    <source>
        <dbReference type="ARBA" id="ARBA00047761"/>
    </source>
</evidence>
<keyword evidence="6" id="KW-0904">Protein phosphatase</keyword>
<comment type="catalytic activity">
    <reaction evidence="8">
        <text>O-phospho-L-seryl-[protein] + H2O = L-seryl-[protein] + phosphate</text>
        <dbReference type="Rhea" id="RHEA:20629"/>
        <dbReference type="Rhea" id="RHEA-COMP:9863"/>
        <dbReference type="Rhea" id="RHEA-COMP:11604"/>
        <dbReference type="ChEBI" id="CHEBI:15377"/>
        <dbReference type="ChEBI" id="CHEBI:29999"/>
        <dbReference type="ChEBI" id="CHEBI:43474"/>
        <dbReference type="ChEBI" id="CHEBI:83421"/>
        <dbReference type="EC" id="3.1.3.16"/>
    </reaction>
</comment>
<dbReference type="GO" id="GO:0033550">
    <property type="term" value="F:MAP kinase tyrosine phosphatase activity"/>
    <property type="evidence" value="ECO:0007669"/>
    <property type="project" value="TreeGrafter"/>
</dbReference>
<sequence>MSQDEEVRRSKLLACVQALCAARYSREDNVPCKIEEGLFLGSVGAALNKPALKNLNITHILTVAKSLDPAFPDEFIYKKIDVFDTPGTELDKHFDECFNFIDEARSSGGSVLVHCFAGMSRSVTIVLAYLMKKNHITLREALSLVRGKRPRVAPNHGFLTQLENFEKSLRAKLPDCSCPVAVTPTSTKIPAAVSTDGGASLLSCSVVFLILISTRFTRTVAAISRMRWMSPPSPECDGCRRRDPHGAAFLSVSREASVFADFPPPSSWRTQYGHPIRMQPVPWPQTQITRGRLFVIRRREEEVERVCIRRVLASHLAASSAAAHSAVGRGVADEDVHGIFVRRVADLPSAGEGDVKRVVAQLAGVVSVVQVGGTMTGPPA</sequence>
<dbReference type="GO" id="GO:0005634">
    <property type="term" value="C:nucleus"/>
    <property type="evidence" value="ECO:0007669"/>
    <property type="project" value="UniProtKB-SubCell"/>
</dbReference>
<evidence type="ECO:0000256" key="1">
    <source>
        <dbReference type="ARBA" id="ARBA00004123"/>
    </source>
</evidence>
<evidence type="ECO:0000256" key="2">
    <source>
        <dbReference type="ARBA" id="ARBA00004496"/>
    </source>
</evidence>
<dbReference type="Gene3D" id="3.90.190.10">
    <property type="entry name" value="Protein tyrosine phosphatase superfamily"/>
    <property type="match status" value="1"/>
</dbReference>
<gene>
    <name evidence="13" type="ORF">ZIOFF_027344</name>
</gene>
<comment type="catalytic activity">
    <reaction evidence="9">
        <text>O-phospho-L-threonyl-[protein] + H2O = L-threonyl-[protein] + phosphate</text>
        <dbReference type="Rhea" id="RHEA:47004"/>
        <dbReference type="Rhea" id="RHEA-COMP:11060"/>
        <dbReference type="Rhea" id="RHEA-COMP:11605"/>
        <dbReference type="ChEBI" id="CHEBI:15377"/>
        <dbReference type="ChEBI" id="CHEBI:30013"/>
        <dbReference type="ChEBI" id="CHEBI:43474"/>
        <dbReference type="ChEBI" id="CHEBI:61977"/>
        <dbReference type="EC" id="3.1.3.16"/>
    </reaction>
</comment>
<evidence type="ECO:0000256" key="6">
    <source>
        <dbReference type="ARBA" id="ARBA00022912"/>
    </source>
</evidence>
<evidence type="ECO:0000313" key="13">
    <source>
        <dbReference type="EMBL" id="KAG6509358.1"/>
    </source>
</evidence>
<evidence type="ECO:0000313" key="14">
    <source>
        <dbReference type="Proteomes" id="UP000734854"/>
    </source>
</evidence>
<dbReference type="InterPro" id="IPR020422">
    <property type="entry name" value="TYR_PHOSPHATASE_DUAL_dom"/>
</dbReference>
<evidence type="ECO:0000256" key="10">
    <source>
        <dbReference type="ARBA" id="ARBA00051722"/>
    </source>
</evidence>
<dbReference type="GO" id="GO:0008330">
    <property type="term" value="F:protein tyrosine/threonine phosphatase activity"/>
    <property type="evidence" value="ECO:0007669"/>
    <property type="project" value="TreeGrafter"/>
</dbReference>
<dbReference type="PROSITE" id="PS50056">
    <property type="entry name" value="TYR_PHOSPHATASE_2"/>
    <property type="match status" value="1"/>
</dbReference>
<accession>A0A8J5GLI0</accession>
<evidence type="ECO:0000259" key="12">
    <source>
        <dbReference type="PROSITE" id="PS50056"/>
    </source>
</evidence>
<comment type="subcellular location">
    <subcellularLocation>
        <location evidence="2">Cytoplasm</location>
    </subcellularLocation>
    <subcellularLocation>
        <location evidence="1">Nucleus</location>
    </subcellularLocation>
</comment>
<dbReference type="EMBL" id="JACMSC010000008">
    <property type="protein sequence ID" value="KAG6509358.1"/>
    <property type="molecule type" value="Genomic_DNA"/>
</dbReference>
<dbReference type="AlphaFoldDB" id="A0A8J5GLI0"/>
<feature type="domain" description="Tyrosine-protein phosphatase" evidence="11">
    <location>
        <begin position="30"/>
        <end position="171"/>
    </location>
</feature>
<dbReference type="PANTHER" id="PTHR10159:SF511">
    <property type="entry name" value="DUAL SPECIFICITY PROTEIN PHOSPHATASE 1"/>
    <property type="match status" value="1"/>
</dbReference>